<keyword evidence="2" id="KW-0812">Transmembrane</keyword>
<dbReference type="Gene3D" id="2.130.10.10">
    <property type="entry name" value="YVTN repeat-like/Quinoprotein amine dehydrogenase"/>
    <property type="match status" value="1"/>
</dbReference>
<evidence type="ECO:0008006" key="5">
    <source>
        <dbReference type="Google" id="ProtNLM"/>
    </source>
</evidence>
<dbReference type="InterPro" id="IPR011047">
    <property type="entry name" value="Quinoprotein_ADH-like_sf"/>
</dbReference>
<comment type="caution">
    <text evidence="3">The sequence shown here is derived from an EMBL/GenBank/DDBJ whole genome shotgun (WGS) entry which is preliminary data.</text>
</comment>
<dbReference type="SUPFAM" id="SSF50998">
    <property type="entry name" value="Quinoprotein alcohol dehydrogenase-like"/>
    <property type="match status" value="1"/>
</dbReference>
<keyword evidence="2" id="KW-0472">Membrane</keyword>
<sequence length="362" mass="38182">MTLIDLGETGRDEPEWEPRRPGWRQRRREILAGLIAIAVLLLPQASVPATAAALPIVLQPLAGVVDDVHIVGDVALGVLSETVEVAAVSLDTGALLWRRPGVAVYATDPAAGRVALVGRAGGRTSQIEVVEARTGQLVEAWPDALPVYSHGRRVVARSALPQAAGERAVSVIDGLLQTVRGEQGDYSVTFWRPDGERMVPLWTQEMVGSPVRAFFPCGGLVCAADRGGVSGLDLRTGRLVWAAVRFTVTDETDDLLIGRLSDSLGREQNVALDPRTGIVVARLGRWHIAGTVLGRTAAYLPGSAGRAWLGTVDLAAAQPAVRARTNLTAPVDRCVAGGTRLVCFSGVAGQPPFALSVLAARS</sequence>
<evidence type="ECO:0000256" key="1">
    <source>
        <dbReference type="SAM" id="MobiDB-lite"/>
    </source>
</evidence>
<feature type="compositionally biased region" description="Basic and acidic residues" evidence="1">
    <location>
        <begin position="8"/>
        <end position="20"/>
    </location>
</feature>
<organism evidence="3 4">
    <name type="scientific">Hamadaea flava</name>
    <dbReference type="NCBI Taxonomy" id="1742688"/>
    <lineage>
        <taxon>Bacteria</taxon>
        <taxon>Bacillati</taxon>
        <taxon>Actinomycetota</taxon>
        <taxon>Actinomycetes</taxon>
        <taxon>Micromonosporales</taxon>
        <taxon>Micromonosporaceae</taxon>
        <taxon>Hamadaea</taxon>
    </lineage>
</organism>
<dbReference type="Proteomes" id="UP001595816">
    <property type="component" value="Unassembled WGS sequence"/>
</dbReference>
<protein>
    <recommendedName>
        <fullName evidence="5">Pyrroloquinoline-quinone binding quinoprotein</fullName>
    </recommendedName>
</protein>
<feature type="region of interest" description="Disordered" evidence="1">
    <location>
        <begin position="1"/>
        <end position="21"/>
    </location>
</feature>
<keyword evidence="4" id="KW-1185">Reference proteome</keyword>
<name>A0ABV8LXU0_9ACTN</name>
<dbReference type="EMBL" id="JBHSAY010000021">
    <property type="protein sequence ID" value="MFC4135304.1"/>
    <property type="molecule type" value="Genomic_DNA"/>
</dbReference>
<reference evidence="4" key="1">
    <citation type="journal article" date="2019" name="Int. J. Syst. Evol. Microbiol.">
        <title>The Global Catalogue of Microorganisms (GCM) 10K type strain sequencing project: providing services to taxonomists for standard genome sequencing and annotation.</title>
        <authorList>
            <consortium name="The Broad Institute Genomics Platform"/>
            <consortium name="The Broad Institute Genome Sequencing Center for Infectious Disease"/>
            <person name="Wu L."/>
            <person name="Ma J."/>
        </authorList>
    </citation>
    <scope>NUCLEOTIDE SEQUENCE [LARGE SCALE GENOMIC DNA]</scope>
    <source>
        <strain evidence="4">CGMCC 4.7289</strain>
    </source>
</reference>
<proteinExistence type="predicted"/>
<evidence type="ECO:0000313" key="4">
    <source>
        <dbReference type="Proteomes" id="UP001595816"/>
    </source>
</evidence>
<evidence type="ECO:0000256" key="2">
    <source>
        <dbReference type="SAM" id="Phobius"/>
    </source>
</evidence>
<feature type="transmembrane region" description="Helical" evidence="2">
    <location>
        <begin position="30"/>
        <end position="58"/>
    </location>
</feature>
<gene>
    <name evidence="3" type="ORF">ACFOZ4_32235</name>
</gene>
<dbReference type="RefSeq" id="WP_253756580.1">
    <property type="nucleotide sequence ID" value="NZ_JAMZDZ010000001.1"/>
</dbReference>
<accession>A0ABV8LXU0</accession>
<dbReference type="InterPro" id="IPR015943">
    <property type="entry name" value="WD40/YVTN_repeat-like_dom_sf"/>
</dbReference>
<keyword evidence="2" id="KW-1133">Transmembrane helix</keyword>
<evidence type="ECO:0000313" key="3">
    <source>
        <dbReference type="EMBL" id="MFC4135304.1"/>
    </source>
</evidence>